<dbReference type="InterPro" id="IPR050093">
    <property type="entry name" value="ABC_SmlMolc_Importer"/>
</dbReference>
<dbReference type="PROSITE" id="PS50893">
    <property type="entry name" value="ABC_TRANSPORTER_2"/>
    <property type="match status" value="1"/>
</dbReference>
<keyword evidence="4 6" id="KW-0067">ATP-binding</keyword>
<dbReference type="InterPro" id="IPR027417">
    <property type="entry name" value="P-loop_NTPase"/>
</dbReference>
<gene>
    <name evidence="6" type="ORF">FAA86_03725</name>
</gene>
<name>A0A4S8Q5H3_9HYPH</name>
<dbReference type="PANTHER" id="PTHR42781">
    <property type="entry name" value="SPERMIDINE/PUTRESCINE IMPORT ATP-BINDING PROTEIN POTA"/>
    <property type="match status" value="1"/>
</dbReference>
<dbReference type="Gene3D" id="3.40.50.300">
    <property type="entry name" value="P-loop containing nucleotide triphosphate hydrolases"/>
    <property type="match status" value="1"/>
</dbReference>
<keyword evidence="2" id="KW-0813">Transport</keyword>
<comment type="caution">
    <text evidence="6">The sequence shown here is derived from an EMBL/GenBank/DDBJ whole genome shotgun (WGS) entry which is preliminary data.</text>
</comment>
<feature type="domain" description="ABC transporter" evidence="5">
    <location>
        <begin position="4"/>
        <end position="238"/>
    </location>
</feature>
<organism evidence="6 7">
    <name type="scientific">Rhizobium rosettiformans W3</name>
    <dbReference type="NCBI Taxonomy" id="538378"/>
    <lineage>
        <taxon>Bacteria</taxon>
        <taxon>Pseudomonadati</taxon>
        <taxon>Pseudomonadota</taxon>
        <taxon>Alphaproteobacteria</taxon>
        <taxon>Hyphomicrobiales</taxon>
        <taxon>Rhizobiaceae</taxon>
        <taxon>Rhizobium/Agrobacterium group</taxon>
        <taxon>Rhizobium</taxon>
    </lineage>
</organism>
<dbReference type="InterPro" id="IPR017871">
    <property type="entry name" value="ABC_transporter-like_CS"/>
</dbReference>
<dbReference type="InterPro" id="IPR003593">
    <property type="entry name" value="AAA+_ATPase"/>
</dbReference>
<dbReference type="SMART" id="SM00382">
    <property type="entry name" value="AAA"/>
    <property type="match status" value="1"/>
</dbReference>
<dbReference type="EMBL" id="STGU01000002">
    <property type="protein sequence ID" value="THV37932.1"/>
    <property type="molecule type" value="Genomic_DNA"/>
</dbReference>
<dbReference type="AlphaFoldDB" id="A0A4S8Q5H3"/>
<dbReference type="Pfam" id="PF00005">
    <property type="entry name" value="ABC_tran"/>
    <property type="match status" value="1"/>
</dbReference>
<evidence type="ECO:0000256" key="3">
    <source>
        <dbReference type="ARBA" id="ARBA00022741"/>
    </source>
</evidence>
<dbReference type="SUPFAM" id="SSF52540">
    <property type="entry name" value="P-loop containing nucleoside triphosphate hydrolases"/>
    <property type="match status" value="1"/>
</dbReference>
<evidence type="ECO:0000256" key="4">
    <source>
        <dbReference type="ARBA" id="ARBA00022840"/>
    </source>
</evidence>
<dbReference type="InterPro" id="IPR003439">
    <property type="entry name" value="ABC_transporter-like_ATP-bd"/>
</dbReference>
<evidence type="ECO:0000256" key="1">
    <source>
        <dbReference type="ARBA" id="ARBA00005417"/>
    </source>
</evidence>
<dbReference type="FunFam" id="3.40.50.300:FF:000425">
    <property type="entry name" value="Probable ABC transporter, ATP-binding subunit"/>
    <property type="match status" value="1"/>
</dbReference>
<keyword evidence="3" id="KW-0547">Nucleotide-binding</keyword>
<proteinExistence type="inferred from homology"/>
<sequence>MPRLTLQAVSKRFDTYLALDAVSLAIPDGAFLALLGPSGCGKTTLLRLIAGLEMPDGGAIHFDDEAVASEVAFVPPEKRRIGMVFQSYALWPTMTVRGNIEFGLRVAGLNAVERAARIDEVLEVVGLQGLGDRRPHELSGGQRQRVALARSLATRPRLILLDEPLANLDAHLRETMLSEFRRIHSLTGATFVFVTHDQDEAMAVATHVAVMDRGQLEQVGTPEELYRKPASPMVARFIGRGRTLPVKVIKSEGGRNLVMLGRELLDLPGDAPVGYGWLCFHASDLRHVTEGGQLKTELVGQVFQNGTFLSHCLPTEVDGDVVSLPLSERLSPGTPIKLAFTGGWVIGDGNASREAANVTGTSSACRPAVISLR</sequence>
<dbReference type="Proteomes" id="UP000307378">
    <property type="component" value="Unassembled WGS sequence"/>
</dbReference>
<accession>A0A4S8Q5H3</accession>
<evidence type="ECO:0000313" key="6">
    <source>
        <dbReference type="EMBL" id="THV37932.1"/>
    </source>
</evidence>
<comment type="similarity">
    <text evidence="1">Belongs to the ABC transporter superfamily.</text>
</comment>
<protein>
    <submittedName>
        <fullName evidence="6">ABC transporter ATP-binding protein</fullName>
    </submittedName>
</protein>
<dbReference type="PANTHER" id="PTHR42781:SF4">
    <property type="entry name" value="SPERMIDINE_PUTRESCINE IMPORT ATP-BINDING PROTEIN POTA"/>
    <property type="match status" value="1"/>
</dbReference>
<dbReference type="GO" id="GO:0005524">
    <property type="term" value="F:ATP binding"/>
    <property type="evidence" value="ECO:0007669"/>
    <property type="project" value="UniProtKB-KW"/>
</dbReference>
<dbReference type="PROSITE" id="PS00211">
    <property type="entry name" value="ABC_TRANSPORTER_1"/>
    <property type="match status" value="1"/>
</dbReference>
<evidence type="ECO:0000313" key="7">
    <source>
        <dbReference type="Proteomes" id="UP000307378"/>
    </source>
</evidence>
<evidence type="ECO:0000256" key="2">
    <source>
        <dbReference type="ARBA" id="ARBA00022448"/>
    </source>
</evidence>
<evidence type="ECO:0000259" key="5">
    <source>
        <dbReference type="PROSITE" id="PS50893"/>
    </source>
</evidence>
<dbReference type="RefSeq" id="WP_136538440.1">
    <property type="nucleotide sequence ID" value="NZ_STGU01000002.1"/>
</dbReference>
<reference evidence="6 7" key="1">
    <citation type="submission" date="2019-04" db="EMBL/GenBank/DDBJ databases">
        <title>genome sequence of strain W3.</title>
        <authorList>
            <person name="Gao J."/>
            <person name="Sun J."/>
        </authorList>
    </citation>
    <scope>NUCLEOTIDE SEQUENCE [LARGE SCALE GENOMIC DNA]</scope>
    <source>
        <strain evidence="6 7">W3</strain>
    </source>
</reference>
<dbReference type="GO" id="GO:0015697">
    <property type="term" value="P:quaternary ammonium group transport"/>
    <property type="evidence" value="ECO:0007669"/>
    <property type="project" value="UniProtKB-ARBA"/>
</dbReference>
<dbReference type="GO" id="GO:0016887">
    <property type="term" value="F:ATP hydrolysis activity"/>
    <property type="evidence" value="ECO:0007669"/>
    <property type="project" value="InterPro"/>
</dbReference>